<evidence type="ECO:0000313" key="3">
    <source>
        <dbReference type="Proteomes" id="UP000828390"/>
    </source>
</evidence>
<dbReference type="AlphaFoldDB" id="A0A9D4LKP1"/>
<keyword evidence="3" id="KW-1185">Reference proteome</keyword>
<proteinExistence type="predicted"/>
<dbReference type="EMBL" id="JAIWYP010000003">
    <property type="protein sequence ID" value="KAH3859398.1"/>
    <property type="molecule type" value="Genomic_DNA"/>
</dbReference>
<reference evidence="2" key="1">
    <citation type="journal article" date="2019" name="bioRxiv">
        <title>The Genome of the Zebra Mussel, Dreissena polymorpha: A Resource for Invasive Species Research.</title>
        <authorList>
            <person name="McCartney M.A."/>
            <person name="Auch B."/>
            <person name="Kono T."/>
            <person name="Mallez S."/>
            <person name="Zhang Y."/>
            <person name="Obille A."/>
            <person name="Becker A."/>
            <person name="Abrahante J.E."/>
            <person name="Garbe J."/>
            <person name="Badalamenti J.P."/>
            <person name="Herman A."/>
            <person name="Mangelson H."/>
            <person name="Liachko I."/>
            <person name="Sullivan S."/>
            <person name="Sone E.D."/>
            <person name="Koren S."/>
            <person name="Silverstein K.A.T."/>
            <person name="Beckman K.B."/>
            <person name="Gohl D.M."/>
        </authorList>
    </citation>
    <scope>NUCLEOTIDE SEQUENCE</scope>
    <source>
        <strain evidence="2">Duluth1</strain>
        <tissue evidence="2">Whole animal</tissue>
    </source>
</reference>
<sequence length="71" mass="7796">MESTTKPEGTASIHVSESQLNTNLYENTGHTNLYEISGHSNLYENIGQSRCDNQDLSDDDNYGTISDGPSE</sequence>
<evidence type="ECO:0000313" key="2">
    <source>
        <dbReference type="EMBL" id="KAH3859398.1"/>
    </source>
</evidence>
<organism evidence="2 3">
    <name type="scientific">Dreissena polymorpha</name>
    <name type="common">Zebra mussel</name>
    <name type="synonym">Mytilus polymorpha</name>
    <dbReference type="NCBI Taxonomy" id="45954"/>
    <lineage>
        <taxon>Eukaryota</taxon>
        <taxon>Metazoa</taxon>
        <taxon>Spiralia</taxon>
        <taxon>Lophotrochozoa</taxon>
        <taxon>Mollusca</taxon>
        <taxon>Bivalvia</taxon>
        <taxon>Autobranchia</taxon>
        <taxon>Heteroconchia</taxon>
        <taxon>Euheterodonta</taxon>
        <taxon>Imparidentia</taxon>
        <taxon>Neoheterodontei</taxon>
        <taxon>Myida</taxon>
        <taxon>Dreissenoidea</taxon>
        <taxon>Dreissenidae</taxon>
        <taxon>Dreissena</taxon>
    </lineage>
</organism>
<dbReference type="Proteomes" id="UP000828390">
    <property type="component" value="Unassembled WGS sequence"/>
</dbReference>
<evidence type="ECO:0000256" key="1">
    <source>
        <dbReference type="SAM" id="MobiDB-lite"/>
    </source>
</evidence>
<accession>A0A9D4LKP1</accession>
<gene>
    <name evidence="2" type="ORF">DPMN_102118</name>
</gene>
<name>A0A9D4LKP1_DREPO</name>
<comment type="caution">
    <text evidence="2">The sequence shown here is derived from an EMBL/GenBank/DDBJ whole genome shotgun (WGS) entry which is preliminary data.</text>
</comment>
<protein>
    <submittedName>
        <fullName evidence="2">Uncharacterized protein</fullName>
    </submittedName>
</protein>
<reference evidence="2" key="2">
    <citation type="submission" date="2020-11" db="EMBL/GenBank/DDBJ databases">
        <authorList>
            <person name="McCartney M.A."/>
            <person name="Auch B."/>
            <person name="Kono T."/>
            <person name="Mallez S."/>
            <person name="Becker A."/>
            <person name="Gohl D.M."/>
            <person name="Silverstein K.A.T."/>
            <person name="Koren S."/>
            <person name="Bechman K.B."/>
            <person name="Herman A."/>
            <person name="Abrahante J.E."/>
            <person name="Garbe J."/>
        </authorList>
    </citation>
    <scope>NUCLEOTIDE SEQUENCE</scope>
    <source>
        <strain evidence="2">Duluth1</strain>
        <tissue evidence="2">Whole animal</tissue>
    </source>
</reference>
<feature type="region of interest" description="Disordered" evidence="1">
    <location>
        <begin position="49"/>
        <end position="71"/>
    </location>
</feature>